<accession>A0A401IWZ5</accession>
<comment type="caution">
    <text evidence="2">The sequence shown here is derived from an EMBL/GenBank/DDBJ whole genome shotgun (WGS) entry which is preliminary data.</text>
</comment>
<protein>
    <submittedName>
        <fullName evidence="2">Carboxymethylenebutenolidase</fullName>
    </submittedName>
</protein>
<gene>
    <name evidence="2" type="ORF">MBESOW_P0177</name>
</gene>
<dbReference type="InterPro" id="IPR051049">
    <property type="entry name" value="Dienelactone_hydrolase-like"/>
</dbReference>
<reference evidence="2 3" key="1">
    <citation type="submission" date="2014-12" db="EMBL/GenBank/DDBJ databases">
        <title>Whole genome sequencing of Sphingobium xenophagum OW59.</title>
        <authorList>
            <person name="Ohta Y."/>
            <person name="Nishi S."/>
            <person name="Hatada Y."/>
        </authorList>
    </citation>
    <scope>NUCLEOTIDE SEQUENCE [LARGE SCALE GENOMIC DNA]</scope>
    <source>
        <strain evidence="2 3">OW59</strain>
    </source>
</reference>
<feature type="domain" description="Dienelactone hydrolase" evidence="1">
    <location>
        <begin position="45"/>
        <end position="259"/>
    </location>
</feature>
<dbReference type="Proteomes" id="UP000290975">
    <property type="component" value="Unassembled WGS sequence"/>
</dbReference>
<proteinExistence type="predicted"/>
<evidence type="ECO:0000259" key="1">
    <source>
        <dbReference type="Pfam" id="PF01738"/>
    </source>
</evidence>
<dbReference type="AlphaFoldDB" id="A0A401IWZ5"/>
<dbReference type="InterPro" id="IPR029058">
    <property type="entry name" value="AB_hydrolase_fold"/>
</dbReference>
<dbReference type="PANTHER" id="PTHR46623:SF6">
    <property type="entry name" value="ALPHA_BETA-HYDROLASES SUPERFAMILY PROTEIN"/>
    <property type="match status" value="1"/>
</dbReference>
<sequence length="261" mass="27906">MANILGDTPVALPVDQANMGRAQQLEGIPMAGFISVPTLEEDGAFDAYVAKPAEDATAAIVVIQEIFGVNEGIRRKCDSWAKAGYVAYAPDLFWREKPHVELDADVPEDFQAALGHMQKLNQDQAIRDIEATIRAARAAVGGGKVGLVGYCLGGRLAFMAACRTDGDAFVAYYGVGIDGLLGEQHAIGKPTMLHIPTADGFVPAEAQAAMHAGLDDNRHVTLHDYDGLDHGFAAEMGNRRDEDAAQLADKRTADFFAEHLA</sequence>
<dbReference type="EMBL" id="BBQY01000001">
    <property type="protein sequence ID" value="GBH28924.1"/>
    <property type="molecule type" value="Genomic_DNA"/>
</dbReference>
<evidence type="ECO:0000313" key="2">
    <source>
        <dbReference type="EMBL" id="GBH28924.1"/>
    </source>
</evidence>
<dbReference type="PANTHER" id="PTHR46623">
    <property type="entry name" value="CARBOXYMETHYLENEBUTENOLIDASE-RELATED"/>
    <property type="match status" value="1"/>
</dbReference>
<dbReference type="GO" id="GO:0016787">
    <property type="term" value="F:hydrolase activity"/>
    <property type="evidence" value="ECO:0007669"/>
    <property type="project" value="InterPro"/>
</dbReference>
<evidence type="ECO:0000313" key="3">
    <source>
        <dbReference type="Proteomes" id="UP000290975"/>
    </source>
</evidence>
<dbReference type="Gene3D" id="3.40.50.1820">
    <property type="entry name" value="alpha/beta hydrolase"/>
    <property type="match status" value="1"/>
</dbReference>
<organism evidence="2 3">
    <name type="scientific">Sphingobium xenophagum</name>
    <dbReference type="NCBI Taxonomy" id="121428"/>
    <lineage>
        <taxon>Bacteria</taxon>
        <taxon>Pseudomonadati</taxon>
        <taxon>Pseudomonadota</taxon>
        <taxon>Alphaproteobacteria</taxon>
        <taxon>Sphingomonadales</taxon>
        <taxon>Sphingomonadaceae</taxon>
        <taxon>Sphingobium</taxon>
    </lineage>
</organism>
<dbReference type="Pfam" id="PF01738">
    <property type="entry name" value="DLH"/>
    <property type="match status" value="1"/>
</dbReference>
<keyword evidence="3" id="KW-1185">Reference proteome</keyword>
<dbReference type="STRING" id="1192759.GCA_000277525_02365"/>
<dbReference type="SUPFAM" id="SSF53474">
    <property type="entry name" value="alpha/beta-Hydrolases"/>
    <property type="match status" value="1"/>
</dbReference>
<dbReference type="InterPro" id="IPR002925">
    <property type="entry name" value="Dienelactn_hydro"/>
</dbReference>
<name>A0A401IWZ5_SPHXE</name>